<evidence type="ECO:0000313" key="4">
    <source>
        <dbReference type="Proteomes" id="UP001521931"/>
    </source>
</evidence>
<dbReference type="InterPro" id="IPR003615">
    <property type="entry name" value="HNH_nuc"/>
</dbReference>
<sequence>MVSRSLPTVVAEHLPEVLAPILALTTDTPCGGDARDGEGPLDDARRALAVVVAVHRATACLEALAVAAHADLIDAIAADLRRAEAEHGRHPCPQTLRSDARVLSTDEIVAATGLGVGAVQRRARLASAPAVVREPLVQAMAAGTCTLERATTLRDDTDRLPDEVASEVAERVLRPKRGFDPEDLSPDAVVSHRLFRQRLHAEVAKEEARLGLEAETRADHLTRRDVHARTTSHGTGELLATGTAEQAAAARDRLDAMARAAKTRGEPRTLAQLRSDIAFGLLLHGTVPGCEALGPATSASAPATTGVTATTALTALTAMTGMPGTSQPGASSAGPQSSGGAEHVLPGRLRLVGLDGCLVDPITGEVLGPFGPGVRGGRFRWTEGCDATEDGQDETSPFADLPLHDPVHADPPPTPPEHPDPWLVATAALIASLPAPAARIDVRINLTTLLGLQDDPAQLVGHGWLSADLAREIALRTDSVWHRVVHDPVTGTLLERTTHTYQPTETMRADVQARDLTCRVPGCDRRSEQCDLDHSTPWPAGPTSPANLVPLCQHHHQLKTKERWEHRLDADGVLRITTYLGQQLTSRAHEHHDESLQAARRARWQHLARAGWLVHPPLGGAA</sequence>
<dbReference type="CDD" id="cd00085">
    <property type="entry name" value="HNHc"/>
    <property type="match status" value="1"/>
</dbReference>
<proteinExistence type="predicted"/>
<protein>
    <submittedName>
        <fullName evidence="3">HNH endonuclease</fullName>
    </submittedName>
</protein>
<accession>A0ABS9Q1P0</accession>
<feature type="compositionally biased region" description="Low complexity" evidence="1">
    <location>
        <begin position="319"/>
        <end position="341"/>
    </location>
</feature>
<evidence type="ECO:0000313" key="3">
    <source>
        <dbReference type="EMBL" id="MCG7321797.1"/>
    </source>
</evidence>
<evidence type="ECO:0000259" key="2">
    <source>
        <dbReference type="SMART" id="SM00507"/>
    </source>
</evidence>
<gene>
    <name evidence="3" type="ORF">MHL29_07845</name>
</gene>
<name>A0ABS9Q1P0_9MICO</name>
<keyword evidence="3" id="KW-0540">Nuclease</keyword>
<dbReference type="RefSeq" id="WP_239263695.1">
    <property type="nucleotide sequence ID" value="NZ_JAKRCV010000019.1"/>
</dbReference>
<organism evidence="3 4">
    <name type="scientific">Arsenicicoccus bolidensis</name>
    <dbReference type="NCBI Taxonomy" id="229480"/>
    <lineage>
        <taxon>Bacteria</taxon>
        <taxon>Bacillati</taxon>
        <taxon>Actinomycetota</taxon>
        <taxon>Actinomycetes</taxon>
        <taxon>Micrococcales</taxon>
        <taxon>Intrasporangiaceae</taxon>
        <taxon>Arsenicicoccus</taxon>
    </lineage>
</organism>
<feature type="domain" description="HNH nuclease" evidence="2">
    <location>
        <begin position="506"/>
        <end position="557"/>
    </location>
</feature>
<comment type="caution">
    <text evidence="3">The sequence shown here is derived from an EMBL/GenBank/DDBJ whole genome shotgun (WGS) entry which is preliminary data.</text>
</comment>
<keyword evidence="3" id="KW-0378">Hydrolase</keyword>
<dbReference type="SMART" id="SM00507">
    <property type="entry name" value="HNHc"/>
    <property type="match status" value="1"/>
</dbReference>
<keyword evidence="4" id="KW-1185">Reference proteome</keyword>
<dbReference type="GO" id="GO:0004519">
    <property type="term" value="F:endonuclease activity"/>
    <property type="evidence" value="ECO:0007669"/>
    <property type="project" value="UniProtKB-KW"/>
</dbReference>
<dbReference type="Gene3D" id="1.10.30.50">
    <property type="match status" value="1"/>
</dbReference>
<reference evidence="3 4" key="1">
    <citation type="submission" date="2022-02" db="EMBL/GenBank/DDBJ databases">
        <title>Uncovering new skin microbiome diversity through culturing and metagenomics.</title>
        <authorList>
            <person name="Conlan S."/>
            <person name="Deming C."/>
            <person name="Nisc Comparative Sequencing Program N."/>
            <person name="Segre J.A."/>
        </authorList>
    </citation>
    <scope>NUCLEOTIDE SEQUENCE [LARGE SCALE GENOMIC DNA]</scope>
    <source>
        <strain evidence="3 4">ACRQZ</strain>
    </source>
</reference>
<feature type="region of interest" description="Disordered" evidence="1">
    <location>
        <begin position="319"/>
        <end position="342"/>
    </location>
</feature>
<dbReference type="Proteomes" id="UP001521931">
    <property type="component" value="Unassembled WGS sequence"/>
</dbReference>
<dbReference type="EMBL" id="JAKRCV010000019">
    <property type="protein sequence ID" value="MCG7321797.1"/>
    <property type="molecule type" value="Genomic_DNA"/>
</dbReference>
<keyword evidence="3" id="KW-0255">Endonuclease</keyword>
<evidence type="ECO:0000256" key="1">
    <source>
        <dbReference type="SAM" id="MobiDB-lite"/>
    </source>
</evidence>
<feature type="region of interest" description="Disordered" evidence="1">
    <location>
        <begin position="384"/>
        <end position="421"/>
    </location>
</feature>